<evidence type="ECO:0000256" key="9">
    <source>
        <dbReference type="ARBA" id="ARBA00022801"/>
    </source>
</evidence>
<keyword evidence="11" id="KW-0333">Golgi apparatus</keyword>
<dbReference type="GO" id="GO:0006508">
    <property type="term" value="P:proteolysis"/>
    <property type="evidence" value="ECO:0007669"/>
    <property type="project" value="UniProtKB-KW"/>
</dbReference>
<evidence type="ECO:0000256" key="7">
    <source>
        <dbReference type="ARBA" id="ARBA00022703"/>
    </source>
</evidence>
<dbReference type="InterPro" id="IPR018202">
    <property type="entry name" value="Ser_caboxypep_ser_AS"/>
</dbReference>
<keyword evidence="12" id="KW-0472">Membrane</keyword>
<feature type="signal peptide" evidence="14">
    <location>
        <begin position="1"/>
        <end position="20"/>
    </location>
</feature>
<keyword evidence="16" id="KW-1185">Reference proteome</keyword>
<dbReference type="EMBL" id="JASBNA010000006">
    <property type="protein sequence ID" value="KAK7690975.1"/>
    <property type="molecule type" value="Genomic_DNA"/>
</dbReference>
<evidence type="ECO:0000256" key="2">
    <source>
        <dbReference type="ARBA" id="ARBA00004393"/>
    </source>
</evidence>
<keyword evidence="13" id="KW-0325">Glycoprotein</keyword>
<reference evidence="15 16" key="1">
    <citation type="submission" date="2022-09" db="EMBL/GenBank/DDBJ databases">
        <authorList>
            <person name="Palmer J.M."/>
        </authorList>
    </citation>
    <scope>NUCLEOTIDE SEQUENCE [LARGE SCALE GENOMIC DNA]</scope>
    <source>
        <strain evidence="15 16">DSM 7382</strain>
    </source>
</reference>
<dbReference type="Proteomes" id="UP001385951">
    <property type="component" value="Unassembled WGS sequence"/>
</dbReference>
<keyword evidence="4 14" id="KW-0121">Carboxypeptidase</keyword>
<dbReference type="GO" id="GO:0006915">
    <property type="term" value="P:apoptotic process"/>
    <property type="evidence" value="ECO:0007669"/>
    <property type="project" value="UniProtKB-KW"/>
</dbReference>
<dbReference type="InterPro" id="IPR001563">
    <property type="entry name" value="Peptidase_S10"/>
</dbReference>
<dbReference type="Pfam" id="PF00450">
    <property type="entry name" value="Peptidase_S10"/>
    <property type="match status" value="1"/>
</dbReference>
<proteinExistence type="inferred from homology"/>
<dbReference type="PANTHER" id="PTHR11802:SF190">
    <property type="entry name" value="PHEROMONE-PROCESSING CARBOXYPEPTIDASE KEX1"/>
    <property type="match status" value="1"/>
</dbReference>
<dbReference type="Gene3D" id="3.40.50.1820">
    <property type="entry name" value="alpha/beta hydrolase"/>
    <property type="match status" value="1"/>
</dbReference>
<evidence type="ECO:0000256" key="3">
    <source>
        <dbReference type="ARBA" id="ARBA00009431"/>
    </source>
</evidence>
<evidence type="ECO:0000256" key="11">
    <source>
        <dbReference type="ARBA" id="ARBA00023034"/>
    </source>
</evidence>
<keyword evidence="9 14" id="KW-0378">Hydrolase</keyword>
<keyword evidence="8 14" id="KW-0732">Signal</keyword>
<comment type="caution">
    <text evidence="15">The sequence shown here is derived from an EMBL/GenBank/DDBJ whole genome shotgun (WGS) entry which is preliminary data.</text>
</comment>
<dbReference type="PRINTS" id="PR00724">
    <property type="entry name" value="CRBOXYPTASEC"/>
</dbReference>
<organism evidence="15 16">
    <name type="scientific">Cerrena zonata</name>
    <dbReference type="NCBI Taxonomy" id="2478898"/>
    <lineage>
        <taxon>Eukaryota</taxon>
        <taxon>Fungi</taxon>
        <taxon>Dikarya</taxon>
        <taxon>Basidiomycota</taxon>
        <taxon>Agaricomycotina</taxon>
        <taxon>Agaricomycetes</taxon>
        <taxon>Polyporales</taxon>
        <taxon>Cerrenaceae</taxon>
        <taxon>Cerrena</taxon>
    </lineage>
</organism>
<evidence type="ECO:0000256" key="6">
    <source>
        <dbReference type="ARBA" id="ARBA00022692"/>
    </source>
</evidence>
<evidence type="ECO:0000256" key="1">
    <source>
        <dbReference type="ARBA" id="ARBA00001003"/>
    </source>
</evidence>
<evidence type="ECO:0000256" key="12">
    <source>
        <dbReference type="ARBA" id="ARBA00023136"/>
    </source>
</evidence>
<feature type="chain" id="PRO_5043088357" description="Carboxypeptidase" evidence="14">
    <location>
        <begin position="21"/>
        <end position="468"/>
    </location>
</feature>
<evidence type="ECO:0000256" key="13">
    <source>
        <dbReference type="ARBA" id="ARBA00023180"/>
    </source>
</evidence>
<dbReference type="SUPFAM" id="SSF53474">
    <property type="entry name" value="alpha/beta-Hydrolases"/>
    <property type="match status" value="1"/>
</dbReference>
<evidence type="ECO:0000256" key="5">
    <source>
        <dbReference type="ARBA" id="ARBA00022670"/>
    </source>
</evidence>
<evidence type="ECO:0000256" key="4">
    <source>
        <dbReference type="ARBA" id="ARBA00022645"/>
    </source>
</evidence>
<keyword evidence="6" id="KW-0812">Transmembrane</keyword>
<evidence type="ECO:0000313" key="16">
    <source>
        <dbReference type="Proteomes" id="UP001385951"/>
    </source>
</evidence>
<name>A0AAW0GCB3_9APHY</name>
<keyword evidence="5 14" id="KW-0645">Protease</keyword>
<dbReference type="GO" id="GO:0005794">
    <property type="term" value="C:Golgi apparatus"/>
    <property type="evidence" value="ECO:0007669"/>
    <property type="project" value="UniProtKB-SubCell"/>
</dbReference>
<keyword evidence="10" id="KW-1133">Transmembrane helix</keyword>
<evidence type="ECO:0000256" key="10">
    <source>
        <dbReference type="ARBA" id="ARBA00022989"/>
    </source>
</evidence>
<dbReference type="EC" id="3.4.16.-" evidence="14"/>
<dbReference type="GO" id="GO:0004185">
    <property type="term" value="F:serine-type carboxypeptidase activity"/>
    <property type="evidence" value="ECO:0007669"/>
    <property type="project" value="UniProtKB-UniRule"/>
</dbReference>
<dbReference type="PANTHER" id="PTHR11802">
    <property type="entry name" value="SERINE PROTEASE FAMILY S10 SERINE CARBOXYPEPTIDASE"/>
    <property type="match status" value="1"/>
</dbReference>
<dbReference type="InterPro" id="IPR029058">
    <property type="entry name" value="AB_hydrolase_fold"/>
</dbReference>
<evidence type="ECO:0000256" key="8">
    <source>
        <dbReference type="ARBA" id="ARBA00022729"/>
    </source>
</evidence>
<keyword evidence="7" id="KW-0053">Apoptosis</keyword>
<protein>
    <recommendedName>
        <fullName evidence="14">Carboxypeptidase</fullName>
        <ecNumber evidence="14">3.4.16.-</ecNumber>
    </recommendedName>
</protein>
<accession>A0AAW0GCB3</accession>
<comment type="similarity">
    <text evidence="3 14">Belongs to the peptidase S10 family.</text>
</comment>
<gene>
    <name evidence="15" type="ORF">QCA50_006078</name>
</gene>
<evidence type="ECO:0000256" key="14">
    <source>
        <dbReference type="RuleBase" id="RU361156"/>
    </source>
</evidence>
<sequence>MLRLFALLLVFDAVCVLAQGQSIPNTWPQDYPGKPSGDFSPEWQNYFEVKDPLPNVTVPLTRSFAGSIPVNRAGHPNDTLFFWAFEKQNGSLTVPANKTNLEPWVIWLQGGPGSSGMLGFTEENGPLRIQPDSSFVANNFSWNVLADTFWIDQPVGTGWSTADSTGYVADEDQTGEDFLGFLSNVVKVFPSLATRPLYLTGESYAGTYIPYITKHIFSTPNPPVKLRKIAIGDGSLGSLATIRELPTLNIIETNPQLINYDPDVFNYFKEQEHLCGFDLNLTYPQTGGNFPTLLIQSGSSQSSAESLLLESESRYAGLSWKGRIAKKFLEKQTEGSVPLERRHQKREEWKRDLSGRPNGTIDPFYGCDLFDEMVDYALNFSFPWTNGGFDVYDIPDGTNPEPPANARPFFNDDRTRAAIHAPTSKNWSSSFSYPFGNVHNRSAGLPSNQHGDPSVEYVRQLVFRAPQS</sequence>
<comment type="catalytic activity">
    <reaction evidence="1">
        <text>Preferential release of a C-terminal arginine or lysine residue.</text>
        <dbReference type="EC" id="3.4.16.6"/>
    </reaction>
</comment>
<comment type="subcellular location">
    <subcellularLocation>
        <location evidence="2">Golgi apparatus</location>
        <location evidence="2">trans-Golgi network membrane</location>
        <topology evidence="2">Single-pass type I membrane protein</topology>
    </subcellularLocation>
</comment>
<dbReference type="PROSITE" id="PS00131">
    <property type="entry name" value="CARBOXYPEPT_SER_SER"/>
    <property type="match status" value="1"/>
</dbReference>
<evidence type="ECO:0000313" key="15">
    <source>
        <dbReference type="EMBL" id="KAK7690975.1"/>
    </source>
</evidence>
<dbReference type="AlphaFoldDB" id="A0AAW0GCB3"/>